<dbReference type="InterPro" id="IPR004316">
    <property type="entry name" value="SWEET_rpt"/>
</dbReference>
<comment type="function">
    <text evidence="10">Mediates both low-affinity uptake and efflux of sugar across the membrane.</text>
</comment>
<evidence type="ECO:0000256" key="10">
    <source>
        <dbReference type="RuleBase" id="RU910715"/>
    </source>
</evidence>
<keyword evidence="4" id="KW-1003">Cell membrane</keyword>
<evidence type="ECO:0000256" key="8">
    <source>
        <dbReference type="ARBA" id="ARBA00022989"/>
    </source>
</evidence>
<keyword evidence="3 10" id="KW-0813">Transport</keyword>
<evidence type="ECO:0000256" key="6">
    <source>
        <dbReference type="ARBA" id="ARBA00022692"/>
    </source>
</evidence>
<evidence type="ECO:0000256" key="1">
    <source>
        <dbReference type="ARBA" id="ARBA00004651"/>
    </source>
</evidence>
<evidence type="ECO:0000256" key="2">
    <source>
        <dbReference type="ARBA" id="ARBA00007809"/>
    </source>
</evidence>
<evidence type="ECO:0000256" key="7">
    <source>
        <dbReference type="ARBA" id="ARBA00022737"/>
    </source>
</evidence>
<evidence type="ECO:0000313" key="11">
    <source>
        <dbReference type="EMBL" id="KAK2988707.1"/>
    </source>
</evidence>
<dbReference type="PANTHER" id="PTHR10791">
    <property type="entry name" value="RAG1-ACTIVATING PROTEIN 1"/>
    <property type="match status" value="1"/>
</dbReference>
<dbReference type="PANTHER" id="PTHR10791:SF134">
    <property type="entry name" value="BIDIRECTIONAL SUGAR TRANSPORTER SWEET9"/>
    <property type="match status" value="1"/>
</dbReference>
<dbReference type="Pfam" id="PF03083">
    <property type="entry name" value="MtN3_slv"/>
    <property type="match status" value="2"/>
</dbReference>
<name>A0AA88RM70_9ASTE</name>
<evidence type="ECO:0000313" key="12">
    <source>
        <dbReference type="Proteomes" id="UP001187471"/>
    </source>
</evidence>
<keyword evidence="6 10" id="KW-0812">Transmembrane</keyword>
<comment type="subcellular location">
    <subcellularLocation>
        <location evidence="1 10">Cell membrane</location>
        <topology evidence="1 10">Multi-pass membrane protein</topology>
    </subcellularLocation>
</comment>
<feature type="transmembrane region" description="Helical" evidence="10">
    <location>
        <begin position="192"/>
        <end position="213"/>
    </location>
</feature>
<evidence type="ECO:0000256" key="9">
    <source>
        <dbReference type="ARBA" id="ARBA00023136"/>
    </source>
</evidence>
<feature type="transmembrane region" description="Helical" evidence="10">
    <location>
        <begin position="164"/>
        <end position="186"/>
    </location>
</feature>
<feature type="transmembrane region" description="Helical" evidence="10">
    <location>
        <begin position="71"/>
        <end position="94"/>
    </location>
</feature>
<dbReference type="FunFam" id="1.20.1280.290:FF:000003">
    <property type="entry name" value="Bidirectional sugar transporter SWEET"/>
    <property type="match status" value="1"/>
</dbReference>
<keyword evidence="7" id="KW-0677">Repeat</keyword>
<organism evidence="11 12">
    <name type="scientific">Escallonia rubra</name>
    <dbReference type="NCBI Taxonomy" id="112253"/>
    <lineage>
        <taxon>Eukaryota</taxon>
        <taxon>Viridiplantae</taxon>
        <taxon>Streptophyta</taxon>
        <taxon>Embryophyta</taxon>
        <taxon>Tracheophyta</taxon>
        <taxon>Spermatophyta</taxon>
        <taxon>Magnoliopsida</taxon>
        <taxon>eudicotyledons</taxon>
        <taxon>Gunneridae</taxon>
        <taxon>Pentapetalae</taxon>
        <taxon>asterids</taxon>
        <taxon>campanulids</taxon>
        <taxon>Escalloniales</taxon>
        <taxon>Escalloniaceae</taxon>
        <taxon>Escallonia</taxon>
    </lineage>
</organism>
<dbReference type="Gene3D" id="1.20.1280.290">
    <property type="match status" value="2"/>
</dbReference>
<keyword evidence="5 10" id="KW-0762">Sugar transport</keyword>
<dbReference type="FunFam" id="1.20.1280.290:FF:000001">
    <property type="entry name" value="Bidirectional sugar transporter SWEET"/>
    <property type="match status" value="1"/>
</dbReference>
<comment type="caution">
    <text evidence="11">The sequence shown here is derived from an EMBL/GenBank/DDBJ whole genome shotgun (WGS) entry which is preliminary data.</text>
</comment>
<feature type="transmembrane region" description="Helical" evidence="10">
    <location>
        <begin position="131"/>
        <end position="152"/>
    </location>
</feature>
<protein>
    <recommendedName>
        <fullName evidence="10">Bidirectional sugar transporter SWEET</fullName>
    </recommendedName>
</protein>
<keyword evidence="9 10" id="KW-0472">Membrane</keyword>
<evidence type="ECO:0000256" key="3">
    <source>
        <dbReference type="ARBA" id="ARBA00022448"/>
    </source>
</evidence>
<dbReference type="GO" id="GO:0051119">
    <property type="term" value="F:sugar transmembrane transporter activity"/>
    <property type="evidence" value="ECO:0007669"/>
    <property type="project" value="InterPro"/>
</dbReference>
<accession>A0AA88RM70</accession>
<gene>
    <name evidence="11" type="ORF">RJ640_020972</name>
</gene>
<dbReference type="InterPro" id="IPR047664">
    <property type="entry name" value="SWEET"/>
</dbReference>
<feature type="transmembrane region" description="Helical" evidence="10">
    <location>
        <begin position="6"/>
        <end position="27"/>
    </location>
</feature>
<evidence type="ECO:0000256" key="4">
    <source>
        <dbReference type="ARBA" id="ARBA00022475"/>
    </source>
</evidence>
<proteinExistence type="inferred from homology"/>
<dbReference type="AlphaFoldDB" id="A0AA88RM70"/>
<dbReference type="GO" id="GO:0005886">
    <property type="term" value="C:plasma membrane"/>
    <property type="evidence" value="ECO:0007669"/>
    <property type="project" value="UniProtKB-SubCell"/>
</dbReference>
<dbReference type="Proteomes" id="UP001187471">
    <property type="component" value="Unassembled WGS sequence"/>
</dbReference>
<dbReference type="EMBL" id="JAVXUO010000829">
    <property type="protein sequence ID" value="KAK2988707.1"/>
    <property type="molecule type" value="Genomic_DNA"/>
</dbReference>
<feature type="transmembrane region" description="Helical" evidence="10">
    <location>
        <begin position="106"/>
        <end position="125"/>
    </location>
</feature>
<keyword evidence="8 10" id="KW-1133">Transmembrane helix</keyword>
<reference evidence="11" key="1">
    <citation type="submission" date="2022-12" db="EMBL/GenBank/DDBJ databases">
        <title>Draft genome assemblies for two species of Escallonia (Escalloniales).</title>
        <authorList>
            <person name="Chanderbali A."/>
            <person name="Dervinis C."/>
            <person name="Anghel I."/>
            <person name="Soltis D."/>
            <person name="Soltis P."/>
            <person name="Zapata F."/>
        </authorList>
    </citation>
    <scope>NUCLEOTIDE SEQUENCE</scope>
    <source>
        <strain evidence="11">UCBG92.1500</strain>
        <tissue evidence="11">Leaf</tissue>
    </source>
</reference>
<feature type="transmembrane region" description="Helical" evidence="10">
    <location>
        <begin position="48"/>
        <end position="65"/>
    </location>
</feature>
<comment type="similarity">
    <text evidence="2 10">Belongs to the SWEET sugar transporter family.</text>
</comment>
<keyword evidence="12" id="KW-1185">Reference proteome</keyword>
<evidence type="ECO:0000256" key="5">
    <source>
        <dbReference type="ARBA" id="ARBA00022597"/>
    </source>
</evidence>
<sequence>MAFLSTAHLLAFIFGLLGNIVSFLVFLAPVPTFHKIYKKKSSEGYQSIPYVIALFSAALLLYYAFLKTNAYMIITINGIGCVIEVIYLSLFVIYAPKKSKAFTAKMILLCNVALGLIVLFSLFLVKGTKRIMVIGWACAIINLAVFAAPLSIMRQVIRTNSVEFMPFTLSLFLTLCATMWFFYGFFVKDFYIAVPNVMGFLFGITQMILYYVYKDGEKKDVELDVKQHEGKNDVEMNMKQQQQQHEPTAEKHYKRASIEFQRSGVFQEDLEMKVVA</sequence>